<sequence length="44" mass="4758">MNKLRSSRLLALLTLSVFLSACGYKGPLYHPPAQEAADAQTAPR</sequence>
<keyword evidence="6 9" id="KW-0449">Lipoprotein</keyword>
<comment type="subcellular location">
    <subcellularLocation>
        <location evidence="1">Cell outer membrane</location>
        <topology evidence="1">Lipid-anchor</topology>
    </subcellularLocation>
</comment>
<keyword evidence="12" id="KW-1185">Reference proteome</keyword>
<evidence type="ECO:0000313" key="8">
    <source>
        <dbReference type="EMBL" id="PWE14188.1"/>
    </source>
</evidence>
<evidence type="ECO:0000256" key="3">
    <source>
        <dbReference type="ARBA" id="ARBA00023136"/>
    </source>
</evidence>
<proteinExistence type="predicted"/>
<name>A0A223A2D7_ALCFA</name>
<evidence type="ECO:0000256" key="6">
    <source>
        <dbReference type="ARBA" id="ARBA00023288"/>
    </source>
</evidence>
<reference evidence="8 11" key="3">
    <citation type="submission" date="2018-05" db="EMBL/GenBank/DDBJ databases">
        <authorList>
            <person name="Lanie J.A."/>
            <person name="Ng W.-L."/>
            <person name="Kazmierczak K.M."/>
            <person name="Andrzejewski T.M."/>
            <person name="Davidsen T.M."/>
            <person name="Wayne K.J."/>
            <person name="Tettelin H."/>
            <person name="Glass J.I."/>
            <person name="Rusch D."/>
            <person name="Podicherti R."/>
            <person name="Tsui H.-C.T."/>
            <person name="Winkler M.E."/>
        </authorList>
    </citation>
    <scope>NUCLEOTIDE SEQUENCE [LARGE SCALE GENOMIC DNA]</scope>
    <source>
        <strain evidence="8 11">YBY</strain>
    </source>
</reference>
<reference evidence="8 11" key="2">
    <citation type="submission" date="2018-05" db="EMBL/GenBank/DDBJ databases">
        <title>Genome Sequence of an Efficient Indole-Degrading Bacterium, Alcaligenes sp.YBY.</title>
        <authorList>
            <person name="Yang B."/>
        </authorList>
    </citation>
    <scope>NUCLEOTIDE SEQUENCE [LARGE SCALE GENOMIC DNA]</scope>
    <source>
        <strain evidence="8 11">YBY</strain>
    </source>
</reference>
<dbReference type="NCBIfam" id="NF047847">
    <property type="entry name" value="SS_mature_LptM"/>
    <property type="match status" value="1"/>
</dbReference>
<evidence type="ECO:0000313" key="10">
    <source>
        <dbReference type="Proteomes" id="UP000214561"/>
    </source>
</evidence>
<evidence type="ECO:0000256" key="5">
    <source>
        <dbReference type="ARBA" id="ARBA00023237"/>
    </source>
</evidence>
<accession>A0A223A2D7</accession>
<dbReference type="Proteomes" id="UP000214561">
    <property type="component" value="Chromosome"/>
</dbReference>
<keyword evidence="4" id="KW-0564">Palmitate</keyword>
<evidence type="ECO:0000256" key="2">
    <source>
        <dbReference type="ARBA" id="ARBA00022729"/>
    </source>
</evidence>
<reference evidence="9 12" key="4">
    <citation type="submission" date="2022-05" db="EMBL/GenBank/DDBJ databases">
        <title>Complete sequence of strain NY11312.</title>
        <authorList>
            <person name="Zhou D."/>
        </authorList>
    </citation>
    <scope>NUCLEOTIDE SEQUENCE [LARGE SCALE GENOMIC DNA]</scope>
    <source>
        <strain evidence="9 12">NY11312</strain>
    </source>
</reference>
<dbReference type="GO" id="GO:0009279">
    <property type="term" value="C:cell outer membrane"/>
    <property type="evidence" value="ECO:0007669"/>
    <property type="project" value="UniProtKB-SubCell"/>
</dbReference>
<keyword evidence="5" id="KW-0998">Cell outer membrane</keyword>
<dbReference type="RefSeq" id="WP_094198126.1">
    <property type="nucleotide sequence ID" value="NZ_CAXOJJ010000040.1"/>
</dbReference>
<keyword evidence="3" id="KW-0472">Membrane</keyword>
<dbReference type="AlphaFoldDB" id="A0A223A2D7"/>
<organism evidence="8 11">
    <name type="scientific">Alcaligenes faecalis</name>
    <dbReference type="NCBI Taxonomy" id="511"/>
    <lineage>
        <taxon>Bacteria</taxon>
        <taxon>Pseudomonadati</taxon>
        <taxon>Pseudomonadota</taxon>
        <taxon>Betaproteobacteria</taxon>
        <taxon>Burkholderiales</taxon>
        <taxon>Alcaligenaceae</taxon>
        <taxon>Alcaligenes</taxon>
    </lineage>
</organism>
<evidence type="ECO:0000256" key="1">
    <source>
        <dbReference type="ARBA" id="ARBA00004459"/>
    </source>
</evidence>
<dbReference type="Proteomes" id="UP000245216">
    <property type="component" value="Unassembled WGS sequence"/>
</dbReference>
<dbReference type="InterPro" id="IPR032831">
    <property type="entry name" value="LptM_cons"/>
</dbReference>
<dbReference type="Proteomes" id="UP001211866">
    <property type="component" value="Chromosome"/>
</dbReference>
<dbReference type="GeneID" id="96870634"/>
<evidence type="ECO:0000313" key="12">
    <source>
        <dbReference type="Proteomes" id="UP001211866"/>
    </source>
</evidence>
<dbReference type="PROSITE" id="PS51257">
    <property type="entry name" value="PROKAR_LIPOPROTEIN"/>
    <property type="match status" value="1"/>
</dbReference>
<dbReference type="EMBL" id="QEXO01000003">
    <property type="protein sequence ID" value="PWE14188.1"/>
    <property type="molecule type" value="Genomic_DNA"/>
</dbReference>
<dbReference type="KEGG" id="afq:AFA_17910"/>
<reference evidence="7 10" key="1">
    <citation type="submission" date="2017-05" db="EMBL/GenBank/DDBJ databases">
        <authorList>
            <person name="Qiu J.G."/>
            <person name="He J."/>
        </authorList>
    </citation>
    <scope>NUCLEOTIDE SEQUENCE [LARGE SCALE GENOMIC DNA]</scope>
    <source>
        <strain evidence="7 10">JQ135</strain>
    </source>
</reference>
<evidence type="ECO:0000313" key="11">
    <source>
        <dbReference type="Proteomes" id="UP000245216"/>
    </source>
</evidence>
<keyword evidence="2" id="KW-0732">Signal</keyword>
<evidence type="ECO:0000256" key="4">
    <source>
        <dbReference type="ARBA" id="ARBA00023139"/>
    </source>
</evidence>
<protein>
    <submittedName>
        <fullName evidence="9">Lipoprotein</fullName>
    </submittedName>
</protein>
<gene>
    <name evidence="7" type="ORF">AFA_17910</name>
    <name evidence="8" type="ORF">DF183_13670</name>
    <name evidence="9" type="ORF">M2J83_20430</name>
</gene>
<evidence type="ECO:0000313" key="9">
    <source>
        <dbReference type="EMBL" id="WBM38130.1"/>
    </source>
</evidence>
<evidence type="ECO:0000313" key="7">
    <source>
        <dbReference type="EMBL" id="ASR91176.1"/>
    </source>
</evidence>
<dbReference type="EMBL" id="CP096916">
    <property type="protein sequence ID" value="WBM38130.1"/>
    <property type="molecule type" value="Genomic_DNA"/>
</dbReference>
<dbReference type="EMBL" id="CP021641">
    <property type="protein sequence ID" value="ASR91176.1"/>
    <property type="molecule type" value="Genomic_DNA"/>
</dbReference>
<dbReference type="Pfam" id="PF13627">
    <property type="entry name" value="LptM_cons"/>
    <property type="match status" value="1"/>
</dbReference>